<dbReference type="Proteomes" id="UP000015104">
    <property type="component" value="Unassembled WGS sequence"/>
</dbReference>
<evidence type="ECO:0000313" key="1">
    <source>
        <dbReference type="EnsemblMetazoa" id="tetur16g02210.1"/>
    </source>
</evidence>
<reference evidence="2" key="1">
    <citation type="submission" date="2011-08" db="EMBL/GenBank/DDBJ databases">
        <authorList>
            <person name="Rombauts S."/>
        </authorList>
    </citation>
    <scope>NUCLEOTIDE SEQUENCE</scope>
    <source>
        <strain evidence="2">London</strain>
    </source>
</reference>
<proteinExistence type="predicted"/>
<dbReference type="EnsemblMetazoa" id="tetur16g02210.1">
    <property type="protein sequence ID" value="tetur16g02210.1"/>
    <property type="gene ID" value="tetur16g02210"/>
</dbReference>
<reference evidence="1" key="2">
    <citation type="submission" date="2015-06" db="UniProtKB">
        <authorList>
            <consortium name="EnsemblMetazoa"/>
        </authorList>
    </citation>
    <scope>IDENTIFICATION</scope>
</reference>
<name>T1KNU2_TETUR</name>
<dbReference type="EMBL" id="CAEY01000277">
    <property type="status" value="NOT_ANNOTATED_CDS"/>
    <property type="molecule type" value="Genomic_DNA"/>
</dbReference>
<dbReference type="HOGENOM" id="CLU_824711_0_0_1"/>
<accession>T1KNU2</accession>
<sequence length="337" mass="39515">MASTTDIKRRISAMITNFGKATKQILTINKYQSSLKLYASYSINTIITKLKTVLHINASNYETTDKPPIPDYWPSMRTGMDERRLYGTWEHMLTMKSISKVRTIIIERKGKEILNVYGFIAPESKSIQESQLATLEYIIKVYSHPFTIMLTEEMTKWFQGDSKFIRGLYIILHKHKQTPWTWCHYSEKLDTHSKPSSWIILSQYWNLLNASRFIEELSNNIHLETWKEMDSIWPSLYPTASAKKIFRLIKIAQIAYYISSKIDCCHDIHPSKNIYKKLLIQCESTKKWLNQLTKWNTTKIDADNISNKEFENLLTAITLVNDWNCAYELITQNSNEI</sequence>
<organism evidence="1 2">
    <name type="scientific">Tetranychus urticae</name>
    <name type="common">Two-spotted spider mite</name>
    <dbReference type="NCBI Taxonomy" id="32264"/>
    <lineage>
        <taxon>Eukaryota</taxon>
        <taxon>Metazoa</taxon>
        <taxon>Ecdysozoa</taxon>
        <taxon>Arthropoda</taxon>
        <taxon>Chelicerata</taxon>
        <taxon>Arachnida</taxon>
        <taxon>Acari</taxon>
        <taxon>Acariformes</taxon>
        <taxon>Trombidiformes</taxon>
        <taxon>Prostigmata</taxon>
        <taxon>Eleutherengona</taxon>
        <taxon>Raphignathae</taxon>
        <taxon>Tetranychoidea</taxon>
        <taxon>Tetranychidae</taxon>
        <taxon>Tetranychus</taxon>
    </lineage>
</organism>
<evidence type="ECO:0000313" key="2">
    <source>
        <dbReference type="Proteomes" id="UP000015104"/>
    </source>
</evidence>
<dbReference type="AlphaFoldDB" id="T1KNU2"/>
<protein>
    <submittedName>
        <fullName evidence="1">Uncharacterized protein</fullName>
    </submittedName>
</protein>
<keyword evidence="2" id="KW-1185">Reference proteome</keyword>